<keyword evidence="1" id="KW-0812">Transmembrane</keyword>
<dbReference type="EMBL" id="CP012677">
    <property type="protein sequence ID" value="ALE94343.1"/>
    <property type="molecule type" value="Genomic_DNA"/>
</dbReference>
<accession>A0A0M4RFE6</accession>
<organism evidence="2 3">
    <name type="scientific">Arthrobacter alpinus</name>
    <dbReference type="NCBI Taxonomy" id="656366"/>
    <lineage>
        <taxon>Bacteria</taxon>
        <taxon>Bacillati</taxon>
        <taxon>Actinomycetota</taxon>
        <taxon>Actinomycetes</taxon>
        <taxon>Micrococcales</taxon>
        <taxon>Micrococcaceae</taxon>
        <taxon>Arthrobacter</taxon>
    </lineage>
</organism>
<dbReference type="PATRIC" id="fig|656366.3.peg.3602"/>
<dbReference type="Proteomes" id="UP000062833">
    <property type="component" value="Chromosome"/>
</dbReference>
<dbReference type="KEGG" id="aaq:AOC05_16715"/>
<evidence type="ECO:0000313" key="3">
    <source>
        <dbReference type="Proteomes" id="UP000062833"/>
    </source>
</evidence>
<protein>
    <submittedName>
        <fullName evidence="2">Uncharacterized protein</fullName>
    </submittedName>
</protein>
<dbReference type="OrthoDB" id="5020322at2"/>
<feature type="transmembrane region" description="Helical" evidence="1">
    <location>
        <begin position="25"/>
        <end position="43"/>
    </location>
</feature>
<name>A0A0M4RFE6_9MICC</name>
<feature type="transmembrane region" description="Helical" evidence="1">
    <location>
        <begin position="49"/>
        <end position="69"/>
    </location>
</feature>
<evidence type="ECO:0000256" key="1">
    <source>
        <dbReference type="SAM" id="Phobius"/>
    </source>
</evidence>
<dbReference type="RefSeq" id="WP_062009955.1">
    <property type="nucleotide sequence ID" value="NZ_CP012677.1"/>
</dbReference>
<proteinExistence type="predicted"/>
<dbReference type="AlphaFoldDB" id="A0A0M4RFE6"/>
<sequence length="84" mass="9284">MDCGTRTGGLHIPTSRQKSGEDFDIIIGFLGFWAVVVFGVTVWNELTGGPALIWAMGLLAVCLLLWGMIRLRAKLPARRGRREN</sequence>
<keyword evidence="1" id="KW-0472">Membrane</keyword>
<evidence type="ECO:0000313" key="2">
    <source>
        <dbReference type="EMBL" id="ALE94343.1"/>
    </source>
</evidence>
<reference evidence="3" key="1">
    <citation type="submission" date="2015-09" db="EMBL/GenBank/DDBJ databases">
        <title>Complete genome of Arthrobacter alpinus strain R3.8.</title>
        <authorList>
            <person name="See-Too W.S."/>
            <person name="Chan K.G."/>
        </authorList>
    </citation>
    <scope>NUCLEOTIDE SEQUENCE [LARGE SCALE GENOMIC DNA]</scope>
    <source>
        <strain evidence="3">R3.8</strain>
    </source>
</reference>
<keyword evidence="3" id="KW-1185">Reference proteome</keyword>
<keyword evidence="1" id="KW-1133">Transmembrane helix</keyword>
<gene>
    <name evidence="2" type="ORF">AOC05_16715</name>
</gene>